<organism evidence="2 3">
    <name type="scientific">Callosobruchus maculatus</name>
    <name type="common">Southern cowpea weevil</name>
    <name type="synonym">Pulse bruchid</name>
    <dbReference type="NCBI Taxonomy" id="64391"/>
    <lineage>
        <taxon>Eukaryota</taxon>
        <taxon>Metazoa</taxon>
        <taxon>Ecdysozoa</taxon>
        <taxon>Arthropoda</taxon>
        <taxon>Hexapoda</taxon>
        <taxon>Insecta</taxon>
        <taxon>Pterygota</taxon>
        <taxon>Neoptera</taxon>
        <taxon>Endopterygota</taxon>
        <taxon>Coleoptera</taxon>
        <taxon>Polyphaga</taxon>
        <taxon>Cucujiformia</taxon>
        <taxon>Chrysomeloidea</taxon>
        <taxon>Chrysomelidae</taxon>
        <taxon>Bruchinae</taxon>
        <taxon>Bruchini</taxon>
        <taxon>Callosobruchus</taxon>
    </lineage>
</organism>
<accession>A0A653BG41</accession>
<feature type="transmembrane region" description="Helical" evidence="1">
    <location>
        <begin position="75"/>
        <end position="96"/>
    </location>
</feature>
<feature type="transmembrane region" description="Helical" evidence="1">
    <location>
        <begin position="212"/>
        <end position="236"/>
    </location>
</feature>
<dbReference type="PANTHER" id="PTHR12242:SF49">
    <property type="entry name" value="HEADBUTT, ISOFORM E"/>
    <property type="match status" value="1"/>
</dbReference>
<proteinExistence type="predicted"/>
<evidence type="ECO:0000313" key="2">
    <source>
        <dbReference type="EMBL" id="VEN34542.1"/>
    </source>
</evidence>
<dbReference type="EMBL" id="CAACVG010000783">
    <property type="protein sequence ID" value="VEN34542.1"/>
    <property type="molecule type" value="Genomic_DNA"/>
</dbReference>
<feature type="transmembrane region" description="Helical" evidence="1">
    <location>
        <begin position="172"/>
        <end position="192"/>
    </location>
</feature>
<gene>
    <name evidence="2" type="ORF">CALMAC_LOCUS698</name>
</gene>
<keyword evidence="1" id="KW-0812">Transmembrane</keyword>
<dbReference type="OrthoDB" id="419711at2759"/>
<dbReference type="Proteomes" id="UP000410492">
    <property type="component" value="Unassembled WGS sequence"/>
</dbReference>
<protein>
    <recommendedName>
        <fullName evidence="4">Protein rolling stone</fullName>
    </recommendedName>
</protein>
<evidence type="ECO:0000313" key="3">
    <source>
        <dbReference type="Proteomes" id="UP000410492"/>
    </source>
</evidence>
<feature type="transmembrane region" description="Helical" evidence="1">
    <location>
        <begin position="108"/>
        <end position="134"/>
    </location>
</feature>
<dbReference type="AlphaFoldDB" id="A0A653BG41"/>
<evidence type="ECO:0008006" key="4">
    <source>
        <dbReference type="Google" id="ProtNLM"/>
    </source>
</evidence>
<evidence type="ECO:0000256" key="1">
    <source>
        <dbReference type="SAM" id="Phobius"/>
    </source>
</evidence>
<feature type="transmembrane region" description="Helical" evidence="1">
    <location>
        <begin position="146"/>
        <end position="165"/>
    </location>
</feature>
<keyword evidence="3" id="KW-1185">Reference proteome</keyword>
<dbReference type="PANTHER" id="PTHR12242">
    <property type="entry name" value="OS02G0130600 PROTEIN-RELATED"/>
    <property type="match status" value="1"/>
</dbReference>
<keyword evidence="1" id="KW-1133">Transmembrane helix</keyword>
<name>A0A653BG41_CALMS</name>
<dbReference type="Pfam" id="PF21534">
    <property type="entry name" value="Rost"/>
    <property type="match status" value="1"/>
</dbReference>
<feature type="transmembrane region" description="Helical" evidence="1">
    <location>
        <begin position="36"/>
        <end position="55"/>
    </location>
</feature>
<reference evidence="2 3" key="1">
    <citation type="submission" date="2019-01" db="EMBL/GenBank/DDBJ databases">
        <authorList>
            <person name="Sayadi A."/>
        </authorList>
    </citation>
    <scope>NUCLEOTIDE SEQUENCE [LARGE SCALE GENOMIC DNA]</scope>
</reference>
<sequence length="255" mass="29509">MCFVISTFCFNTHDDPSIFITCQWQKDKTVPNKKYLIYRLTVALLFLVTCLYSVYYERCMSLDCFGFWLIYLTHWGYSLCTLQALLAAIMLSASCISKRAGTKCLKMYPCYWLMHTIATPIAFLITSLFWCAVYDPEVLSFDANNYFVHANNSLMMLVDLLVVSHPTKLAHIIYPVSFAFLYMVFTMVYHSLGGVTRDGDPYIYTILNWDDPVPALLLCAGALCLIMVIYVMVYLLSKCRRRLHDKYCIQEQDVE</sequence>
<dbReference type="InterPro" id="IPR049352">
    <property type="entry name" value="Rost"/>
</dbReference>
<keyword evidence="1" id="KW-0472">Membrane</keyword>
<dbReference type="GO" id="GO:0016020">
    <property type="term" value="C:membrane"/>
    <property type="evidence" value="ECO:0007669"/>
    <property type="project" value="TreeGrafter"/>
</dbReference>